<accession>S2RSN1</accession>
<dbReference type="GO" id="GO:0005524">
    <property type="term" value="F:ATP binding"/>
    <property type="evidence" value="ECO:0007669"/>
    <property type="project" value="UniProtKB-KW"/>
</dbReference>
<keyword evidence="1" id="KW-0067">ATP-binding</keyword>
<proteinExistence type="predicted"/>
<reference evidence="1 2" key="1">
    <citation type="journal article" date="2013" name="PLoS ONE">
        <title>Lactobacillus paracasei comparative genomics: towards species pan-genome definition and exploitation of diversity.</title>
        <authorList>
            <person name="Smokvina T."/>
            <person name="Wels M."/>
            <person name="Polka J."/>
            <person name="Chervaux C."/>
            <person name="Brisse S."/>
            <person name="Boekhorst J."/>
            <person name="van Hylckama Vlieg J.E."/>
            <person name="Siezen R.J."/>
        </authorList>
    </citation>
    <scope>NUCLEOTIDE SEQUENCE [LARGE SCALE GENOMIC DNA]</scope>
    <source>
        <strain evidence="1 2">Lpp126</strain>
    </source>
</reference>
<evidence type="ECO:0000313" key="1">
    <source>
        <dbReference type="EMBL" id="EPC74471.1"/>
    </source>
</evidence>
<dbReference type="EMBL" id="ANKC01000795">
    <property type="protein sequence ID" value="EPC74471.1"/>
    <property type="molecule type" value="Genomic_DNA"/>
</dbReference>
<dbReference type="AlphaFoldDB" id="S2RSN1"/>
<dbReference type="SUPFAM" id="SSF52540">
    <property type="entry name" value="P-loop containing nucleoside triphosphate hydrolases"/>
    <property type="match status" value="1"/>
</dbReference>
<sequence length="47" mass="5145">STIRDADNIIVMDHGSIVETGNHDELMAKNGFYADLYNSQFSGNVAI</sequence>
<dbReference type="Proteomes" id="UP000014243">
    <property type="component" value="Unassembled WGS sequence"/>
</dbReference>
<dbReference type="Gene3D" id="3.40.50.300">
    <property type="entry name" value="P-loop containing nucleotide triphosphate hydrolases"/>
    <property type="match status" value="1"/>
</dbReference>
<organism evidence="1 2">
    <name type="scientific">Lacticaseibacillus paracasei subsp. paracasei Lpp126</name>
    <dbReference type="NCBI Taxonomy" id="1256206"/>
    <lineage>
        <taxon>Bacteria</taxon>
        <taxon>Bacillati</taxon>
        <taxon>Bacillota</taxon>
        <taxon>Bacilli</taxon>
        <taxon>Lactobacillales</taxon>
        <taxon>Lactobacillaceae</taxon>
        <taxon>Lacticaseibacillus</taxon>
    </lineage>
</organism>
<keyword evidence="1" id="KW-0547">Nucleotide-binding</keyword>
<comment type="caution">
    <text evidence="1">The sequence shown here is derived from an EMBL/GenBank/DDBJ whole genome shotgun (WGS) entry which is preliminary data.</text>
</comment>
<name>S2RSN1_LACPA</name>
<gene>
    <name evidence="1" type="ORF">Lpp126_11108</name>
</gene>
<feature type="non-terminal residue" evidence="1">
    <location>
        <position position="1"/>
    </location>
</feature>
<dbReference type="InterPro" id="IPR027417">
    <property type="entry name" value="P-loop_NTPase"/>
</dbReference>
<dbReference type="PATRIC" id="fig|1256206.3.peg.1708"/>
<protein>
    <submittedName>
        <fullName evidence="1">Putative ABC transporter ATP-binding protein</fullName>
    </submittedName>
</protein>
<evidence type="ECO:0000313" key="2">
    <source>
        <dbReference type="Proteomes" id="UP000014243"/>
    </source>
</evidence>